<reference evidence="1" key="2">
    <citation type="journal article" date="2015" name="Data Brief">
        <title>Shoot transcriptome of the giant reed, Arundo donax.</title>
        <authorList>
            <person name="Barrero R.A."/>
            <person name="Guerrero F.D."/>
            <person name="Moolhuijzen P."/>
            <person name="Goolsby J.A."/>
            <person name="Tidwell J."/>
            <person name="Bellgard S.E."/>
            <person name="Bellgard M.I."/>
        </authorList>
    </citation>
    <scope>NUCLEOTIDE SEQUENCE</scope>
    <source>
        <tissue evidence="1">Shoot tissue taken approximately 20 cm above the soil surface</tissue>
    </source>
</reference>
<evidence type="ECO:0000313" key="1">
    <source>
        <dbReference type="EMBL" id="JAD41420.1"/>
    </source>
</evidence>
<protein>
    <submittedName>
        <fullName evidence="1">Uncharacterized protein</fullName>
    </submittedName>
</protein>
<dbReference type="AlphaFoldDB" id="A0A0A8ZXD0"/>
<accession>A0A0A8ZXD0</accession>
<dbReference type="EMBL" id="GBRH01256475">
    <property type="protein sequence ID" value="JAD41420.1"/>
    <property type="molecule type" value="Transcribed_RNA"/>
</dbReference>
<sequence length="80" mass="8146">MDDLGFGGGIGNAWIPIGSLLGFLGIRGPLTSDPCSRPICGCNCSVSECVPCETCCIPAVELEVSREGVAASVIIGRGTF</sequence>
<proteinExistence type="predicted"/>
<reference evidence="1" key="1">
    <citation type="submission" date="2014-09" db="EMBL/GenBank/DDBJ databases">
        <authorList>
            <person name="Magalhaes I.L.F."/>
            <person name="Oliveira U."/>
            <person name="Santos F.R."/>
            <person name="Vidigal T.H.D.A."/>
            <person name="Brescovit A.D."/>
            <person name="Santos A.J."/>
        </authorList>
    </citation>
    <scope>NUCLEOTIDE SEQUENCE</scope>
    <source>
        <tissue evidence="1">Shoot tissue taken approximately 20 cm above the soil surface</tissue>
    </source>
</reference>
<name>A0A0A8ZXD0_ARUDO</name>
<organism evidence="1">
    <name type="scientific">Arundo donax</name>
    <name type="common">Giant reed</name>
    <name type="synonym">Donax arundinaceus</name>
    <dbReference type="NCBI Taxonomy" id="35708"/>
    <lineage>
        <taxon>Eukaryota</taxon>
        <taxon>Viridiplantae</taxon>
        <taxon>Streptophyta</taxon>
        <taxon>Embryophyta</taxon>
        <taxon>Tracheophyta</taxon>
        <taxon>Spermatophyta</taxon>
        <taxon>Magnoliopsida</taxon>
        <taxon>Liliopsida</taxon>
        <taxon>Poales</taxon>
        <taxon>Poaceae</taxon>
        <taxon>PACMAD clade</taxon>
        <taxon>Arundinoideae</taxon>
        <taxon>Arundineae</taxon>
        <taxon>Arundo</taxon>
    </lineage>
</organism>